<dbReference type="Gene3D" id="3.40.50.80">
    <property type="entry name" value="Nucleotide-binding domain of ferredoxin-NADP reductase (FNR) module"/>
    <property type="match status" value="1"/>
</dbReference>
<dbReference type="InterPro" id="IPR008333">
    <property type="entry name" value="Cbr1-like_FAD-bd_dom"/>
</dbReference>
<dbReference type="PANTHER" id="PTHR47878">
    <property type="entry name" value="OXIDOREDUCTASE FAD/NAD(P)-BINDING DOMAIN PROTEIN"/>
    <property type="match status" value="1"/>
</dbReference>
<dbReference type="GO" id="GO:0000166">
    <property type="term" value="F:nucleotide binding"/>
    <property type="evidence" value="ECO:0007669"/>
    <property type="project" value="UniProtKB-KW"/>
</dbReference>
<evidence type="ECO:0000256" key="4">
    <source>
        <dbReference type="ARBA" id="ARBA00047776"/>
    </source>
</evidence>
<comment type="similarity">
    <text evidence="1">Belongs to the ferredoxin--NADP reductase type 1 family.</text>
</comment>
<reference evidence="6" key="1">
    <citation type="submission" date="2021-04" db="EMBL/GenBank/DDBJ databases">
        <authorList>
            <person name="Hornung B."/>
        </authorList>
    </citation>
    <scope>NUCLEOTIDE SEQUENCE</scope>
    <source>
        <strain evidence="6">G5G6</strain>
    </source>
</reference>
<gene>
    <name evidence="6" type="ORF">GTOL_11241</name>
</gene>
<accession>A0A916N227</accession>
<protein>
    <recommendedName>
        <fullName evidence="2">ferredoxin--NADP(+) reductase</fullName>
        <ecNumber evidence="2">1.18.1.2</ecNumber>
    </recommendedName>
</protein>
<dbReference type="SUPFAM" id="SSF52343">
    <property type="entry name" value="Ferredoxin reductase-like, C-terminal NADP-linked domain"/>
    <property type="match status" value="1"/>
</dbReference>
<dbReference type="GO" id="GO:0004324">
    <property type="term" value="F:ferredoxin-NADP+ reductase activity"/>
    <property type="evidence" value="ECO:0007669"/>
    <property type="project" value="UniProtKB-EC"/>
</dbReference>
<dbReference type="InterPro" id="IPR051930">
    <property type="entry name" value="FNR_type-1"/>
</dbReference>
<dbReference type="GO" id="GO:0042167">
    <property type="term" value="P:heme catabolic process"/>
    <property type="evidence" value="ECO:0007669"/>
    <property type="project" value="TreeGrafter"/>
</dbReference>
<dbReference type="InterPro" id="IPR017927">
    <property type="entry name" value="FAD-bd_FR_type"/>
</dbReference>
<dbReference type="EC" id="1.18.1.2" evidence="2"/>
<keyword evidence="3" id="KW-0547">Nucleotide-binding</keyword>
<evidence type="ECO:0000313" key="7">
    <source>
        <dbReference type="Proteomes" id="UP000742786"/>
    </source>
</evidence>
<dbReference type="PANTHER" id="PTHR47878:SF2">
    <property type="entry name" value="OXIDOREDUCTASE FAD_NAD(P)-BINDING DOMAIN PROTEIN"/>
    <property type="match status" value="1"/>
</dbReference>
<sequence>MNVIAESATEILRQNPGEKWTTEKVLSIRYWTSTLLSFRTTRNRDFRFTPGHYARLGLGFGDDTVWRPFSMVSAAGDDYLEFIAVLVPGGAFSEQLGRLRVGDEVKIEKSSYGFLTVDQLAPGRDLWLLASGTGIGPFLSILRDPLPWRTFEQLIVVHSVRHSAELVYRDEIAAIPNEALLTGGGARLSYLPVITREPGASPLADRIPRLLAAGRLEQSAGVPLSVADSRLMICGNPELARELRQLLSSRSFASSRRGVSGQMAFEKYW</sequence>
<dbReference type="Pfam" id="PF00970">
    <property type="entry name" value="FAD_binding_6"/>
    <property type="match status" value="1"/>
</dbReference>
<feature type="domain" description="FAD-binding FR-type" evidence="5">
    <location>
        <begin position="18"/>
        <end position="118"/>
    </location>
</feature>
<evidence type="ECO:0000256" key="3">
    <source>
        <dbReference type="ARBA" id="ARBA00022741"/>
    </source>
</evidence>
<dbReference type="SUPFAM" id="SSF63380">
    <property type="entry name" value="Riboflavin synthase domain-like"/>
    <property type="match status" value="1"/>
</dbReference>
<dbReference type="InterPro" id="IPR033892">
    <property type="entry name" value="FNR_bac"/>
</dbReference>
<dbReference type="InterPro" id="IPR039261">
    <property type="entry name" value="FNR_nucleotide-bd"/>
</dbReference>
<dbReference type="RefSeq" id="WP_220635335.1">
    <property type="nucleotide sequence ID" value="NZ_CAJQUM010000001.1"/>
</dbReference>
<dbReference type="InterPro" id="IPR001433">
    <property type="entry name" value="OxRdtase_FAD/NAD-bd"/>
</dbReference>
<dbReference type="EMBL" id="CAJQUM010000001">
    <property type="protein sequence ID" value="CAG4883359.1"/>
    <property type="molecule type" value="Genomic_DNA"/>
</dbReference>
<comment type="caution">
    <text evidence="6">The sequence shown here is derived from an EMBL/GenBank/DDBJ whole genome shotgun (WGS) entry which is preliminary data.</text>
</comment>
<dbReference type="Pfam" id="PF00175">
    <property type="entry name" value="NAD_binding_1"/>
    <property type="match status" value="1"/>
</dbReference>
<keyword evidence="6" id="KW-0560">Oxidoreductase</keyword>
<dbReference type="Gene3D" id="2.40.30.10">
    <property type="entry name" value="Translation factors"/>
    <property type="match status" value="1"/>
</dbReference>
<keyword evidence="7" id="KW-1185">Reference proteome</keyword>
<dbReference type="AlphaFoldDB" id="A0A916N227"/>
<evidence type="ECO:0000259" key="5">
    <source>
        <dbReference type="PROSITE" id="PS51384"/>
    </source>
</evidence>
<proteinExistence type="inferred from homology"/>
<evidence type="ECO:0000256" key="2">
    <source>
        <dbReference type="ARBA" id="ARBA00013223"/>
    </source>
</evidence>
<evidence type="ECO:0000313" key="6">
    <source>
        <dbReference type="EMBL" id="CAG4883359.1"/>
    </source>
</evidence>
<dbReference type="CDD" id="cd06195">
    <property type="entry name" value="FNR1"/>
    <property type="match status" value="1"/>
</dbReference>
<dbReference type="InterPro" id="IPR017938">
    <property type="entry name" value="Riboflavin_synthase-like_b-brl"/>
</dbReference>
<name>A0A916N227_9PROT</name>
<dbReference type="PROSITE" id="PS51384">
    <property type="entry name" value="FAD_FR"/>
    <property type="match status" value="1"/>
</dbReference>
<comment type="catalytic activity">
    <reaction evidence="4">
        <text>2 reduced [2Fe-2S]-[ferredoxin] + NADP(+) + H(+) = 2 oxidized [2Fe-2S]-[ferredoxin] + NADPH</text>
        <dbReference type="Rhea" id="RHEA:20125"/>
        <dbReference type="Rhea" id="RHEA-COMP:10000"/>
        <dbReference type="Rhea" id="RHEA-COMP:10001"/>
        <dbReference type="ChEBI" id="CHEBI:15378"/>
        <dbReference type="ChEBI" id="CHEBI:33737"/>
        <dbReference type="ChEBI" id="CHEBI:33738"/>
        <dbReference type="ChEBI" id="CHEBI:57783"/>
        <dbReference type="ChEBI" id="CHEBI:58349"/>
        <dbReference type="EC" id="1.18.1.2"/>
    </reaction>
</comment>
<dbReference type="Proteomes" id="UP000742786">
    <property type="component" value="Unassembled WGS sequence"/>
</dbReference>
<evidence type="ECO:0000256" key="1">
    <source>
        <dbReference type="ARBA" id="ARBA00008312"/>
    </source>
</evidence>
<organism evidence="6 7">
    <name type="scientific">Georgfuchsia toluolica</name>
    <dbReference type="NCBI Taxonomy" id="424218"/>
    <lineage>
        <taxon>Bacteria</taxon>
        <taxon>Pseudomonadati</taxon>
        <taxon>Pseudomonadota</taxon>
        <taxon>Betaproteobacteria</taxon>
        <taxon>Nitrosomonadales</taxon>
        <taxon>Sterolibacteriaceae</taxon>
        <taxon>Georgfuchsia</taxon>
    </lineage>
</organism>
<dbReference type="GO" id="GO:0034599">
    <property type="term" value="P:cellular response to oxidative stress"/>
    <property type="evidence" value="ECO:0007669"/>
    <property type="project" value="TreeGrafter"/>
</dbReference>